<dbReference type="PRINTS" id="PR00038">
    <property type="entry name" value="HTHLUXR"/>
</dbReference>
<sequence>MTRILIADDHDVIRTGLRAILSGQSGWEVVAEAENGRQAVDLAVETQPDVAILDYQLPVLNGVDATREIRAFQPQTEVLIFTMHEGEPLLRELFEAGAHGYLLRSDARQFLIAAVAALAQHEPFFTGGVSETLLNAYLSRRPACDGALTARERSIVQLIAEGHSNRAAAQTLGLSQKTVEGHRAAAMRKAKVNSTAHLVRYAVRTGLVEP</sequence>
<evidence type="ECO:0000259" key="6">
    <source>
        <dbReference type="PROSITE" id="PS50043"/>
    </source>
</evidence>
<dbReference type="PANTHER" id="PTHR43214">
    <property type="entry name" value="TWO-COMPONENT RESPONSE REGULATOR"/>
    <property type="match status" value="1"/>
</dbReference>
<dbReference type="Pfam" id="PF00072">
    <property type="entry name" value="Response_reg"/>
    <property type="match status" value="1"/>
</dbReference>
<dbReference type="RefSeq" id="WP_099514610.1">
    <property type="nucleotide sequence ID" value="NZ_CP016618.1"/>
</dbReference>
<name>A0A1B2EUI2_9HYPH</name>
<evidence type="ECO:0000256" key="2">
    <source>
        <dbReference type="ARBA" id="ARBA00023015"/>
    </source>
</evidence>
<dbReference type="InterPro" id="IPR058245">
    <property type="entry name" value="NreC/VraR/RcsB-like_REC"/>
</dbReference>
<dbReference type="CDD" id="cd06170">
    <property type="entry name" value="LuxR_C_like"/>
    <property type="match status" value="1"/>
</dbReference>
<keyword evidence="2" id="KW-0805">Transcription regulation</keyword>
<dbReference type="OrthoDB" id="9814495at2"/>
<dbReference type="SMART" id="SM00421">
    <property type="entry name" value="HTH_LUXR"/>
    <property type="match status" value="1"/>
</dbReference>
<dbReference type="CDD" id="cd17535">
    <property type="entry name" value="REC_NarL-like"/>
    <property type="match status" value="1"/>
</dbReference>
<dbReference type="EMBL" id="CP016618">
    <property type="protein sequence ID" value="ANY83626.1"/>
    <property type="molecule type" value="Genomic_DNA"/>
</dbReference>
<dbReference type="InterPro" id="IPR001789">
    <property type="entry name" value="Sig_transdc_resp-reg_receiver"/>
</dbReference>
<proteinExistence type="predicted"/>
<keyword evidence="4" id="KW-0804">Transcription</keyword>
<dbReference type="AlphaFoldDB" id="A0A1B2EUI2"/>
<dbReference type="KEGG" id="moc:BB934_35830"/>
<dbReference type="GO" id="GO:0000160">
    <property type="term" value="P:phosphorelay signal transduction system"/>
    <property type="evidence" value="ECO:0007669"/>
    <property type="project" value="InterPro"/>
</dbReference>
<accession>A0A1B2EUI2</accession>
<keyword evidence="3 8" id="KW-0238">DNA-binding</keyword>
<feature type="domain" description="HTH luxR-type" evidence="6">
    <location>
        <begin position="141"/>
        <end position="206"/>
    </location>
</feature>
<dbReference type="InterPro" id="IPR039420">
    <property type="entry name" value="WalR-like"/>
</dbReference>
<keyword evidence="8" id="KW-0614">Plasmid</keyword>
<geneLocation type="plasmid" evidence="8">
    <name>unnamed3</name>
</geneLocation>
<gene>
    <name evidence="8" type="ORF">BB934_35830</name>
</gene>
<evidence type="ECO:0000313" key="8">
    <source>
        <dbReference type="EMBL" id="ANY83626.1"/>
    </source>
</evidence>
<evidence type="ECO:0000256" key="5">
    <source>
        <dbReference type="PROSITE-ProRule" id="PRU00169"/>
    </source>
</evidence>
<dbReference type="Pfam" id="PF00196">
    <property type="entry name" value="GerE"/>
    <property type="match status" value="1"/>
</dbReference>
<dbReference type="InterPro" id="IPR011006">
    <property type="entry name" value="CheY-like_superfamily"/>
</dbReference>
<evidence type="ECO:0000259" key="7">
    <source>
        <dbReference type="PROSITE" id="PS50110"/>
    </source>
</evidence>
<dbReference type="SMART" id="SM00448">
    <property type="entry name" value="REC"/>
    <property type="match status" value="1"/>
</dbReference>
<feature type="domain" description="Response regulatory" evidence="7">
    <location>
        <begin position="3"/>
        <end position="119"/>
    </location>
</feature>
<dbReference type="PROSITE" id="PS50110">
    <property type="entry name" value="RESPONSE_REGULATORY"/>
    <property type="match status" value="1"/>
</dbReference>
<dbReference type="SUPFAM" id="SSF52172">
    <property type="entry name" value="CheY-like"/>
    <property type="match status" value="1"/>
</dbReference>
<dbReference type="GO" id="GO:0006355">
    <property type="term" value="P:regulation of DNA-templated transcription"/>
    <property type="evidence" value="ECO:0007669"/>
    <property type="project" value="InterPro"/>
</dbReference>
<reference evidence="8" key="1">
    <citation type="submission" date="2016-07" db="EMBL/GenBank/DDBJ databases">
        <title>Microvirga ossetica sp. nov. a new species of rhizobia isolated from root nodules of the legume species Vicia alpestris Steven originated from North Ossetia region in the Caucasus.</title>
        <authorList>
            <person name="Safronova V.I."/>
            <person name="Kuznetsova I.G."/>
            <person name="Sazanova A.L."/>
            <person name="Belimov A."/>
            <person name="Andronov E."/>
            <person name="Osledkin Y.S."/>
            <person name="Onishchuk O.P."/>
            <person name="Kurchak O.N."/>
            <person name="Shaposhnikov A.I."/>
            <person name="Willems A."/>
            <person name="Tikhonovich I.A."/>
        </authorList>
    </citation>
    <scope>NUCLEOTIDE SEQUENCE [LARGE SCALE GENOMIC DNA]</scope>
    <source>
        <strain evidence="8">V5/3M</strain>
        <plasmid evidence="8">unnamed3</plasmid>
    </source>
</reference>
<dbReference type="PROSITE" id="PS50043">
    <property type="entry name" value="HTH_LUXR_2"/>
    <property type="match status" value="1"/>
</dbReference>
<dbReference type="Gene3D" id="3.40.50.2300">
    <property type="match status" value="1"/>
</dbReference>
<keyword evidence="1 5" id="KW-0597">Phosphoprotein</keyword>
<dbReference type="GO" id="GO:0003677">
    <property type="term" value="F:DNA binding"/>
    <property type="evidence" value="ECO:0007669"/>
    <property type="project" value="UniProtKB-KW"/>
</dbReference>
<dbReference type="SUPFAM" id="SSF46894">
    <property type="entry name" value="C-terminal effector domain of the bipartite response regulators"/>
    <property type="match status" value="1"/>
</dbReference>
<dbReference type="InterPro" id="IPR016032">
    <property type="entry name" value="Sig_transdc_resp-reg_C-effctor"/>
</dbReference>
<evidence type="ECO:0000256" key="1">
    <source>
        <dbReference type="ARBA" id="ARBA00022553"/>
    </source>
</evidence>
<evidence type="ECO:0000256" key="3">
    <source>
        <dbReference type="ARBA" id="ARBA00023125"/>
    </source>
</evidence>
<dbReference type="InterPro" id="IPR000792">
    <property type="entry name" value="Tscrpt_reg_LuxR_C"/>
</dbReference>
<dbReference type="PANTHER" id="PTHR43214:SF41">
    <property type="entry name" value="NITRATE_NITRITE RESPONSE REGULATOR PROTEIN NARP"/>
    <property type="match status" value="1"/>
</dbReference>
<feature type="modified residue" description="4-aspartylphosphate" evidence="5">
    <location>
        <position position="54"/>
    </location>
</feature>
<organism evidence="8">
    <name type="scientific">Microvirga ossetica</name>
    <dbReference type="NCBI Taxonomy" id="1882682"/>
    <lineage>
        <taxon>Bacteria</taxon>
        <taxon>Pseudomonadati</taxon>
        <taxon>Pseudomonadota</taxon>
        <taxon>Alphaproteobacteria</taxon>
        <taxon>Hyphomicrobiales</taxon>
        <taxon>Methylobacteriaceae</taxon>
        <taxon>Microvirga</taxon>
    </lineage>
</organism>
<evidence type="ECO:0000256" key="4">
    <source>
        <dbReference type="ARBA" id="ARBA00023163"/>
    </source>
</evidence>
<protein>
    <submittedName>
        <fullName evidence="8">DNA-binding response regulator</fullName>
    </submittedName>
</protein>